<dbReference type="InterPro" id="IPR036779">
    <property type="entry name" value="LysM_dom_sf"/>
</dbReference>
<dbReference type="AlphaFoldDB" id="X0STV1"/>
<evidence type="ECO:0000313" key="2">
    <source>
        <dbReference type="EMBL" id="GAF79362.1"/>
    </source>
</evidence>
<name>X0STV1_9ZZZZ</name>
<dbReference type="SUPFAM" id="SSF54106">
    <property type="entry name" value="LysM domain"/>
    <property type="match status" value="1"/>
</dbReference>
<reference evidence="2" key="1">
    <citation type="journal article" date="2014" name="Front. Microbiol.">
        <title>High frequency of phylogenetically diverse reductive dehalogenase-homologous genes in deep subseafloor sedimentary metagenomes.</title>
        <authorList>
            <person name="Kawai M."/>
            <person name="Futagami T."/>
            <person name="Toyoda A."/>
            <person name="Takaki Y."/>
            <person name="Nishi S."/>
            <person name="Hori S."/>
            <person name="Arai W."/>
            <person name="Tsubouchi T."/>
            <person name="Morono Y."/>
            <person name="Uchiyama I."/>
            <person name="Ito T."/>
            <person name="Fujiyama A."/>
            <person name="Inagaki F."/>
            <person name="Takami H."/>
        </authorList>
    </citation>
    <scope>NUCLEOTIDE SEQUENCE</scope>
    <source>
        <strain evidence="2">Expedition CK06-06</strain>
    </source>
</reference>
<proteinExistence type="predicted"/>
<dbReference type="PROSITE" id="PS51782">
    <property type="entry name" value="LYSM"/>
    <property type="match status" value="1"/>
</dbReference>
<dbReference type="Pfam" id="PF01476">
    <property type="entry name" value="LysM"/>
    <property type="match status" value="1"/>
</dbReference>
<accession>X0STV1</accession>
<feature type="domain" description="LysM" evidence="1">
    <location>
        <begin position="26"/>
        <end position="70"/>
    </location>
</feature>
<evidence type="ECO:0000259" key="1">
    <source>
        <dbReference type="PROSITE" id="PS51782"/>
    </source>
</evidence>
<dbReference type="InterPro" id="IPR018392">
    <property type="entry name" value="LysM"/>
</dbReference>
<feature type="non-terminal residue" evidence="2">
    <location>
        <position position="1"/>
    </location>
</feature>
<sequence>LAQPELLYDGQAILVPRRPEAAVTTTVHVVQAGETLGLIAERYGTTIEVLLELNDLPEPDIVPVGTSLVVPLPP</sequence>
<dbReference type="EMBL" id="BARS01003214">
    <property type="protein sequence ID" value="GAF79362.1"/>
    <property type="molecule type" value="Genomic_DNA"/>
</dbReference>
<gene>
    <name evidence="2" type="ORF">S01H1_06199</name>
</gene>
<dbReference type="PANTHER" id="PTHR33734">
    <property type="entry name" value="LYSM DOMAIN-CONTAINING GPI-ANCHORED PROTEIN 2"/>
    <property type="match status" value="1"/>
</dbReference>
<comment type="caution">
    <text evidence="2">The sequence shown here is derived from an EMBL/GenBank/DDBJ whole genome shotgun (WGS) entry which is preliminary data.</text>
</comment>
<dbReference type="SMART" id="SM00257">
    <property type="entry name" value="LysM"/>
    <property type="match status" value="1"/>
</dbReference>
<organism evidence="2">
    <name type="scientific">marine sediment metagenome</name>
    <dbReference type="NCBI Taxonomy" id="412755"/>
    <lineage>
        <taxon>unclassified sequences</taxon>
        <taxon>metagenomes</taxon>
        <taxon>ecological metagenomes</taxon>
    </lineage>
</organism>
<dbReference type="CDD" id="cd00118">
    <property type="entry name" value="LysM"/>
    <property type="match status" value="1"/>
</dbReference>
<dbReference type="Gene3D" id="3.10.350.10">
    <property type="entry name" value="LysM domain"/>
    <property type="match status" value="1"/>
</dbReference>
<dbReference type="PANTHER" id="PTHR33734:SF22">
    <property type="entry name" value="MEMBRANE-BOUND LYTIC MUREIN TRANSGLYCOSYLASE D"/>
    <property type="match status" value="1"/>
</dbReference>
<protein>
    <recommendedName>
        <fullName evidence="1">LysM domain-containing protein</fullName>
    </recommendedName>
</protein>